<accession>A0A182VWJ5</accession>
<evidence type="ECO:0000313" key="3">
    <source>
        <dbReference type="Proteomes" id="UP000075920"/>
    </source>
</evidence>
<feature type="domain" description="CCC" evidence="1">
    <location>
        <begin position="36"/>
        <end position="76"/>
    </location>
</feature>
<proteinExistence type="predicted"/>
<reference evidence="3" key="1">
    <citation type="submission" date="2013-03" db="EMBL/GenBank/DDBJ databases">
        <title>The Genome Sequence of Anopheles minimus MINIMUS1.</title>
        <authorList>
            <consortium name="The Broad Institute Genomics Platform"/>
            <person name="Neafsey D.E."/>
            <person name="Walton C."/>
            <person name="Walker B."/>
            <person name="Young S.K."/>
            <person name="Zeng Q."/>
            <person name="Gargeya S."/>
            <person name="Fitzgerald M."/>
            <person name="Haas B."/>
            <person name="Abouelleil A."/>
            <person name="Allen A.W."/>
            <person name="Alvarado L."/>
            <person name="Arachchi H.M."/>
            <person name="Berlin A.M."/>
            <person name="Chapman S.B."/>
            <person name="Gainer-Dewar J."/>
            <person name="Goldberg J."/>
            <person name="Griggs A."/>
            <person name="Gujja S."/>
            <person name="Hansen M."/>
            <person name="Howarth C."/>
            <person name="Imamovic A."/>
            <person name="Ireland A."/>
            <person name="Larimer J."/>
            <person name="McCowan C."/>
            <person name="Murphy C."/>
            <person name="Pearson M."/>
            <person name="Poon T.W."/>
            <person name="Priest M."/>
            <person name="Roberts A."/>
            <person name="Saif S."/>
            <person name="Shea T."/>
            <person name="Sisk P."/>
            <person name="Sykes S."/>
            <person name="Wortman J."/>
            <person name="Nusbaum C."/>
            <person name="Birren B."/>
        </authorList>
    </citation>
    <scope>NUCLEOTIDE SEQUENCE [LARGE SCALE GENOMIC DNA]</scope>
    <source>
        <strain evidence="3">MINIMUS1</strain>
    </source>
</reference>
<dbReference type="Pfam" id="PF26644">
    <property type="entry name" value="CCC"/>
    <property type="match status" value="1"/>
</dbReference>
<evidence type="ECO:0000313" key="2">
    <source>
        <dbReference type="EnsemblMetazoa" id="AMIN002444-PA"/>
    </source>
</evidence>
<dbReference type="EnsemblMetazoa" id="AMIN002444-RA">
    <property type="protein sequence ID" value="AMIN002444-PA"/>
    <property type="gene ID" value="AMIN002444"/>
</dbReference>
<dbReference type="AlphaFoldDB" id="A0A182VWJ5"/>
<protein>
    <recommendedName>
        <fullName evidence="1">CCC domain-containing protein</fullName>
    </recommendedName>
</protein>
<dbReference type="Proteomes" id="UP000075920">
    <property type="component" value="Unassembled WGS sequence"/>
</dbReference>
<dbReference type="InterPro" id="IPR058250">
    <property type="entry name" value="CCC"/>
</dbReference>
<reference evidence="2" key="2">
    <citation type="submission" date="2020-05" db="UniProtKB">
        <authorList>
            <consortium name="EnsemblMetazoa"/>
        </authorList>
    </citation>
    <scope>IDENTIFICATION</scope>
    <source>
        <strain evidence="2">MINIMUS1</strain>
    </source>
</reference>
<name>A0A182VWJ5_9DIPT</name>
<sequence>MGDDNRVHLPHPAIRQPDLDEKYAFAHTRALILFIKQLPWIYHTCHRQLEGDCKVNAGSCGKYRVFKECCCDRETKLEGRSITSTPRHYACIDFFGYELHPD</sequence>
<evidence type="ECO:0000259" key="1">
    <source>
        <dbReference type="Pfam" id="PF26644"/>
    </source>
</evidence>
<organism evidence="2 3">
    <name type="scientific">Anopheles minimus</name>
    <dbReference type="NCBI Taxonomy" id="112268"/>
    <lineage>
        <taxon>Eukaryota</taxon>
        <taxon>Metazoa</taxon>
        <taxon>Ecdysozoa</taxon>
        <taxon>Arthropoda</taxon>
        <taxon>Hexapoda</taxon>
        <taxon>Insecta</taxon>
        <taxon>Pterygota</taxon>
        <taxon>Neoptera</taxon>
        <taxon>Endopterygota</taxon>
        <taxon>Diptera</taxon>
        <taxon>Nematocera</taxon>
        <taxon>Culicoidea</taxon>
        <taxon>Culicidae</taxon>
        <taxon>Anophelinae</taxon>
        <taxon>Anopheles</taxon>
    </lineage>
</organism>
<dbReference type="VEuPathDB" id="VectorBase:AMIN002444"/>
<keyword evidence="3" id="KW-1185">Reference proteome</keyword>